<evidence type="ECO:0000256" key="1">
    <source>
        <dbReference type="ARBA" id="ARBA00022737"/>
    </source>
</evidence>
<feature type="repeat" description="PPR" evidence="2">
    <location>
        <begin position="243"/>
        <end position="279"/>
    </location>
</feature>
<dbReference type="InterPro" id="IPR011990">
    <property type="entry name" value="TPR-like_helical_dom_sf"/>
</dbReference>
<evidence type="ECO:0000313" key="3">
    <source>
        <dbReference type="EMBL" id="CAK9084180.1"/>
    </source>
</evidence>
<evidence type="ECO:0000313" key="4">
    <source>
        <dbReference type="Proteomes" id="UP001642484"/>
    </source>
</evidence>
<proteinExistence type="predicted"/>
<dbReference type="PROSITE" id="PS51375">
    <property type="entry name" value="PPR"/>
    <property type="match status" value="1"/>
</dbReference>
<dbReference type="EMBL" id="CAXAMN010024140">
    <property type="protein sequence ID" value="CAK9084180.1"/>
    <property type="molecule type" value="Genomic_DNA"/>
</dbReference>
<sequence>MRVNWTILDHAFRGSYEGTQSHCSALCPTSKTHSEILQICLPERNIIRTKSLQSPVIKRKKKRISPLVSFRMLAQGVADRTRCMSWPCWASPGLRGGLCRRVRQLLRGASGTPQDEEPVVIFPWNPLRTDKTQWNKEDEAFGILHSSRSSLWQQTLHLALERTSETPNASWSKRQQLVTLNVAMAACKSCSQWQQVLGLLDLMPQLELQPDHVSCNAAISSCDRWVFALHIFATMHQMSVRRDVISFNATIRACARKQPKQWRQALGLLSAMAKENIQPSIISFNTALNAFDHRHWPWSLALLSTALERRLVPETVTLNAMLAVCREGRWVAEQPHPYRTLAEVQSYENTGTVELRSLKTPSLSHPKVLKRR</sequence>
<gene>
    <name evidence="3" type="ORF">CCMP2556_LOCUS40980</name>
</gene>
<protein>
    <recommendedName>
        <fullName evidence="5">Pentatricopeptide repeat-containing protein, chloroplastic</fullName>
    </recommendedName>
</protein>
<reference evidence="3 4" key="1">
    <citation type="submission" date="2024-02" db="EMBL/GenBank/DDBJ databases">
        <authorList>
            <person name="Chen Y."/>
            <person name="Shah S."/>
            <person name="Dougan E. K."/>
            <person name="Thang M."/>
            <person name="Chan C."/>
        </authorList>
    </citation>
    <scope>NUCLEOTIDE SEQUENCE [LARGE SCALE GENOMIC DNA]</scope>
</reference>
<keyword evidence="4" id="KW-1185">Reference proteome</keyword>
<comment type="caution">
    <text evidence="3">The sequence shown here is derived from an EMBL/GenBank/DDBJ whole genome shotgun (WGS) entry which is preliminary data.</text>
</comment>
<evidence type="ECO:0000256" key="2">
    <source>
        <dbReference type="PROSITE-ProRule" id="PRU00708"/>
    </source>
</evidence>
<dbReference type="Gene3D" id="1.25.40.10">
    <property type="entry name" value="Tetratricopeptide repeat domain"/>
    <property type="match status" value="1"/>
</dbReference>
<organism evidence="3 4">
    <name type="scientific">Durusdinium trenchii</name>
    <dbReference type="NCBI Taxonomy" id="1381693"/>
    <lineage>
        <taxon>Eukaryota</taxon>
        <taxon>Sar</taxon>
        <taxon>Alveolata</taxon>
        <taxon>Dinophyceae</taxon>
        <taxon>Suessiales</taxon>
        <taxon>Symbiodiniaceae</taxon>
        <taxon>Durusdinium</taxon>
    </lineage>
</organism>
<dbReference type="Proteomes" id="UP001642484">
    <property type="component" value="Unassembled WGS sequence"/>
</dbReference>
<name>A0ABP0Q7E6_9DINO</name>
<dbReference type="PANTHER" id="PTHR47447">
    <property type="entry name" value="OS03G0856100 PROTEIN"/>
    <property type="match status" value="1"/>
</dbReference>
<accession>A0ABP0Q7E6</accession>
<dbReference type="InterPro" id="IPR002885">
    <property type="entry name" value="PPR_rpt"/>
</dbReference>
<keyword evidence="1" id="KW-0677">Repeat</keyword>
<evidence type="ECO:0008006" key="5">
    <source>
        <dbReference type="Google" id="ProtNLM"/>
    </source>
</evidence>
<dbReference type="Pfam" id="PF13812">
    <property type="entry name" value="PPR_3"/>
    <property type="match status" value="1"/>
</dbReference>
<dbReference type="PANTHER" id="PTHR47447:SF17">
    <property type="entry name" value="OS12G0638900 PROTEIN"/>
    <property type="match status" value="1"/>
</dbReference>